<keyword evidence="7 8" id="KW-0472">Membrane</keyword>
<dbReference type="Proteomes" id="UP000054877">
    <property type="component" value="Unassembled WGS sequence"/>
</dbReference>
<dbReference type="GO" id="GO:0015104">
    <property type="term" value="F:antimonite transmembrane transporter activity"/>
    <property type="evidence" value="ECO:0007669"/>
    <property type="project" value="TreeGrafter"/>
</dbReference>
<dbReference type="STRING" id="452.Lspi_2066"/>
<dbReference type="PANTHER" id="PTHR43057">
    <property type="entry name" value="ARSENITE EFFLUX TRANSPORTER"/>
    <property type="match status" value="1"/>
</dbReference>
<evidence type="ECO:0000256" key="7">
    <source>
        <dbReference type="ARBA" id="ARBA00023136"/>
    </source>
</evidence>
<dbReference type="InterPro" id="IPR002657">
    <property type="entry name" value="BilAc:Na_symport/Acr3"/>
</dbReference>
<keyword evidence="5 8" id="KW-0812">Transmembrane</keyword>
<feature type="transmembrane region" description="Helical" evidence="8">
    <location>
        <begin position="127"/>
        <end position="149"/>
    </location>
</feature>
<proteinExistence type="inferred from homology"/>
<evidence type="ECO:0000256" key="2">
    <source>
        <dbReference type="ARBA" id="ARBA00010110"/>
    </source>
</evidence>
<dbReference type="InterPro" id="IPR038770">
    <property type="entry name" value="Na+/solute_symporter_sf"/>
</dbReference>
<keyword evidence="3" id="KW-0813">Transport</keyword>
<feature type="transmembrane region" description="Helical" evidence="8">
    <location>
        <begin position="12"/>
        <end position="31"/>
    </location>
</feature>
<organism evidence="9 10">
    <name type="scientific">Legionella spiritensis</name>
    <dbReference type="NCBI Taxonomy" id="452"/>
    <lineage>
        <taxon>Bacteria</taxon>
        <taxon>Pseudomonadati</taxon>
        <taxon>Pseudomonadota</taxon>
        <taxon>Gammaproteobacteria</taxon>
        <taxon>Legionellales</taxon>
        <taxon>Legionellaceae</taxon>
        <taxon>Legionella</taxon>
    </lineage>
</organism>
<dbReference type="GO" id="GO:0015105">
    <property type="term" value="F:arsenite transmembrane transporter activity"/>
    <property type="evidence" value="ECO:0007669"/>
    <property type="project" value="TreeGrafter"/>
</dbReference>
<feature type="transmembrane region" description="Helical" evidence="8">
    <location>
        <begin position="37"/>
        <end position="55"/>
    </location>
</feature>
<reference evidence="9 10" key="1">
    <citation type="submission" date="2015-11" db="EMBL/GenBank/DDBJ databases">
        <title>Genomic analysis of 38 Legionella species identifies large and diverse effector repertoires.</title>
        <authorList>
            <person name="Burstein D."/>
            <person name="Amaro F."/>
            <person name="Zusman T."/>
            <person name="Lifshitz Z."/>
            <person name="Cohen O."/>
            <person name="Gilbert J.A."/>
            <person name="Pupko T."/>
            <person name="Shuman H.A."/>
            <person name="Segal G."/>
        </authorList>
    </citation>
    <scope>NUCLEOTIDE SEQUENCE [LARGE SCALE GENOMIC DNA]</scope>
    <source>
        <strain evidence="9 10">Mt.St.Helens-9</strain>
    </source>
</reference>
<dbReference type="PANTHER" id="PTHR43057:SF1">
    <property type="entry name" value="ARSENICAL-RESISTANCE PROTEIN 3"/>
    <property type="match status" value="1"/>
</dbReference>
<gene>
    <name evidence="9" type="ORF">Lspi_2066</name>
</gene>
<feature type="transmembrane region" description="Helical" evidence="8">
    <location>
        <begin position="161"/>
        <end position="184"/>
    </location>
</feature>
<accession>A0A0W0YZE7</accession>
<comment type="caution">
    <text evidence="9">The sequence shown here is derived from an EMBL/GenBank/DDBJ whole genome shotgun (WGS) entry which is preliminary data.</text>
</comment>
<feature type="transmembrane region" description="Helical" evidence="8">
    <location>
        <begin position="67"/>
        <end position="90"/>
    </location>
</feature>
<keyword evidence="6 8" id="KW-1133">Transmembrane helix</keyword>
<dbReference type="Pfam" id="PF01758">
    <property type="entry name" value="SBF"/>
    <property type="match status" value="1"/>
</dbReference>
<keyword evidence="4" id="KW-1003">Cell membrane</keyword>
<feature type="transmembrane region" description="Helical" evidence="8">
    <location>
        <begin position="96"/>
        <end position="115"/>
    </location>
</feature>
<evidence type="ECO:0000256" key="6">
    <source>
        <dbReference type="ARBA" id="ARBA00022989"/>
    </source>
</evidence>
<dbReference type="OrthoDB" id="3254016at2"/>
<dbReference type="InterPro" id="IPR004706">
    <property type="entry name" value="Arsenical-R_Acr3"/>
</dbReference>
<dbReference type="PATRIC" id="fig|452.5.peg.2274"/>
<comment type="similarity">
    <text evidence="2">Belongs to the arsenical resistance-3 (ACR3) (TC 2.A.59) family.</text>
</comment>
<name>A0A0W0YZE7_LEGSP</name>
<evidence type="ECO:0000256" key="5">
    <source>
        <dbReference type="ARBA" id="ARBA00022692"/>
    </source>
</evidence>
<evidence type="ECO:0000313" key="10">
    <source>
        <dbReference type="Proteomes" id="UP000054877"/>
    </source>
</evidence>
<sequence>MLEKLEKHQIKIYLLCFGVGLALGLISTNQTSPLEKLLEPAIAVLLYTMFCQIPFKQLLDGFQQKRFLLALMTVNFILIPLFIAGASRFLPDSESIRFGIYLVLLTPCVDYVIFFTKAGRGDEKLMLASTPLLLLAQILLLPFYLWWFMGKDMVDLIDIKPFIASFLWLILIPLALAILSEWCAKKSKIGKSYLNFTARLPVPMMGAVLFLVAQSEINRAYSHGWTIIGLIPLYFFYMIVAGMLGWMAGRVFKLRVKQARTVCFSAATRNSLVVLPLALSLADETKASIAAAVIVTQTMTELLGELVYIKAIPILISGSANPHHD</sequence>
<evidence type="ECO:0000256" key="8">
    <source>
        <dbReference type="SAM" id="Phobius"/>
    </source>
</evidence>
<evidence type="ECO:0000256" key="4">
    <source>
        <dbReference type="ARBA" id="ARBA00022475"/>
    </source>
</evidence>
<feature type="transmembrane region" description="Helical" evidence="8">
    <location>
        <begin position="225"/>
        <end position="248"/>
    </location>
</feature>
<dbReference type="AlphaFoldDB" id="A0A0W0YZE7"/>
<dbReference type="GO" id="GO:0015297">
    <property type="term" value="F:antiporter activity"/>
    <property type="evidence" value="ECO:0007669"/>
    <property type="project" value="InterPro"/>
</dbReference>
<comment type="subcellular location">
    <subcellularLocation>
        <location evidence="1">Cell membrane</location>
        <topology evidence="1">Multi-pass membrane protein</topology>
    </subcellularLocation>
</comment>
<dbReference type="GO" id="GO:0005886">
    <property type="term" value="C:plasma membrane"/>
    <property type="evidence" value="ECO:0007669"/>
    <property type="project" value="UniProtKB-SubCell"/>
</dbReference>
<protein>
    <submittedName>
        <fullName evidence="9">Sodium Bile acid symporter family protein</fullName>
    </submittedName>
</protein>
<feature type="transmembrane region" description="Helical" evidence="8">
    <location>
        <begin position="196"/>
        <end position="213"/>
    </location>
</feature>
<dbReference type="Gene3D" id="1.20.1530.20">
    <property type="match status" value="1"/>
</dbReference>
<evidence type="ECO:0000256" key="1">
    <source>
        <dbReference type="ARBA" id="ARBA00004651"/>
    </source>
</evidence>
<evidence type="ECO:0000256" key="3">
    <source>
        <dbReference type="ARBA" id="ARBA00022448"/>
    </source>
</evidence>
<dbReference type="EMBL" id="LNYX01000030">
    <property type="protein sequence ID" value="KTD62216.1"/>
    <property type="molecule type" value="Genomic_DNA"/>
</dbReference>
<evidence type="ECO:0000313" key="9">
    <source>
        <dbReference type="EMBL" id="KTD62216.1"/>
    </source>
</evidence>
<keyword evidence="10" id="KW-1185">Reference proteome</keyword>
<dbReference type="RefSeq" id="WP_058483977.1">
    <property type="nucleotide sequence ID" value="NZ_CAAAII010000004.1"/>
</dbReference>